<evidence type="ECO:0000256" key="2">
    <source>
        <dbReference type="ARBA" id="ARBA00022475"/>
    </source>
</evidence>
<name>A0A0L8GAX9_OCTBM</name>
<feature type="transmembrane region" description="Helical" evidence="12">
    <location>
        <begin position="253"/>
        <end position="274"/>
    </location>
</feature>
<gene>
    <name evidence="14" type="ORF">OCBIM_22036834mg</name>
</gene>
<evidence type="ECO:0000256" key="1">
    <source>
        <dbReference type="ARBA" id="ARBA00004651"/>
    </source>
</evidence>
<evidence type="ECO:0000256" key="10">
    <source>
        <dbReference type="RuleBase" id="RU000688"/>
    </source>
</evidence>
<dbReference type="GO" id="GO:0001591">
    <property type="term" value="F:dopamine neurotransmitter receptor activity, coupled via Gi/Go"/>
    <property type="evidence" value="ECO:0007669"/>
    <property type="project" value="TreeGrafter"/>
</dbReference>
<protein>
    <recommendedName>
        <fullName evidence="13">G-protein coupled receptors family 1 profile domain-containing protein</fullName>
    </recommendedName>
</protein>
<evidence type="ECO:0000256" key="5">
    <source>
        <dbReference type="ARBA" id="ARBA00023040"/>
    </source>
</evidence>
<keyword evidence="5 10" id="KW-0297">G-protein coupled receptor</keyword>
<feature type="compositionally biased region" description="Low complexity" evidence="11">
    <location>
        <begin position="376"/>
        <end position="386"/>
    </location>
</feature>
<accession>A0A0L8GAX9</accession>
<dbReference type="GO" id="GO:0005886">
    <property type="term" value="C:plasma membrane"/>
    <property type="evidence" value="ECO:0007669"/>
    <property type="project" value="UniProtKB-SubCell"/>
</dbReference>
<keyword evidence="8 10" id="KW-0675">Receptor</keyword>
<keyword evidence="6 12" id="KW-0472">Membrane</keyword>
<feature type="transmembrane region" description="Helical" evidence="12">
    <location>
        <begin position="427"/>
        <end position="448"/>
    </location>
</feature>
<evidence type="ECO:0000256" key="8">
    <source>
        <dbReference type="ARBA" id="ARBA00023170"/>
    </source>
</evidence>
<dbReference type="PROSITE" id="PS50262">
    <property type="entry name" value="G_PROTEIN_RECEP_F1_2"/>
    <property type="match status" value="1"/>
</dbReference>
<keyword evidence="3 10" id="KW-0812">Transmembrane</keyword>
<dbReference type="Pfam" id="PF00001">
    <property type="entry name" value="7tm_1"/>
    <property type="match status" value="1"/>
</dbReference>
<feature type="transmembrane region" description="Helical" evidence="12">
    <location>
        <begin position="210"/>
        <end position="233"/>
    </location>
</feature>
<dbReference type="AlphaFoldDB" id="A0A0L8GAX9"/>
<dbReference type="Gene3D" id="1.20.1070.10">
    <property type="entry name" value="Rhodopsin 7-helix transmembrane proteins"/>
    <property type="match status" value="2"/>
</dbReference>
<dbReference type="GO" id="GO:0004930">
    <property type="term" value="F:G protein-coupled receptor activity"/>
    <property type="evidence" value="ECO:0007669"/>
    <property type="project" value="UniProtKB-KW"/>
</dbReference>
<evidence type="ECO:0000256" key="12">
    <source>
        <dbReference type="SAM" id="Phobius"/>
    </source>
</evidence>
<dbReference type="OrthoDB" id="10034726at2759"/>
<feature type="transmembrane region" description="Helical" evidence="12">
    <location>
        <begin position="460"/>
        <end position="483"/>
    </location>
</feature>
<keyword evidence="4 12" id="KW-1133">Transmembrane helix</keyword>
<evidence type="ECO:0000256" key="4">
    <source>
        <dbReference type="ARBA" id="ARBA00022989"/>
    </source>
</evidence>
<dbReference type="SUPFAM" id="SSF81321">
    <property type="entry name" value="Family A G protein-coupled receptor-like"/>
    <property type="match status" value="1"/>
</dbReference>
<evidence type="ECO:0000256" key="7">
    <source>
        <dbReference type="ARBA" id="ARBA00023157"/>
    </source>
</evidence>
<sequence>MTRHRDIIAEFNILEVLRESVSQALSRLTDVQGRTERAGDSVNDVARSAGKGVIDMLGTMTGDCEGGGVGEVGASVTAWAGAGERASMNINVSGNSIILINHHHHLHHRHHHHRHHRHHHHHHFIFTYTDIHIYMHTEAQICVFIYIYTITHAHRQAGYWSLSLGLCNFYVTSDVMMCTASIMHLCTISVDRYIGIRYPLKTRNKSKGTVAVKLLIVWSLSLVVSSPITVLGIVDEHNLIIERRCLVNNDYFIIYGSIIAFFIPLVIMVVTNVLTMQLLNEQARLCSQKKDEGCPMIRRVQGSRRLNRNPIVDKRFQTPKSNTTSNTTKTVPSTRKWAMDSNENRKLLAKNVSTAAPKVDKGPSEVQNQGDTSGFSANSSPASPRPSKFRYLIAKHNITSKAANRMLLRKDLSKENAVQTERKATKVLAVVFTIFVVSWAPFFTTNVMTVLCKWCHVDQFLFVAFVWLGYISSTLNPIIYTIFNRTFKATFIKLMVCDYSSFGRLNRTQSLKGIESSTYYHGFSSSERNHESLC</sequence>
<evidence type="ECO:0000259" key="13">
    <source>
        <dbReference type="PROSITE" id="PS50262"/>
    </source>
</evidence>
<feature type="region of interest" description="Disordered" evidence="11">
    <location>
        <begin position="354"/>
        <end position="386"/>
    </location>
</feature>
<dbReference type="STRING" id="37653.A0A0L8GAX9"/>
<dbReference type="PANTHER" id="PTHR24248:SF125">
    <property type="entry name" value="DOPAMINE D2-LIKE RECEPTOR"/>
    <property type="match status" value="1"/>
</dbReference>
<dbReference type="PANTHER" id="PTHR24248">
    <property type="entry name" value="ADRENERGIC RECEPTOR-RELATED G-PROTEIN COUPLED RECEPTOR"/>
    <property type="match status" value="1"/>
</dbReference>
<reference evidence="14" key="1">
    <citation type="submission" date="2015-07" db="EMBL/GenBank/DDBJ databases">
        <title>MeaNS - Measles Nucleotide Surveillance Program.</title>
        <authorList>
            <person name="Tran T."/>
            <person name="Druce J."/>
        </authorList>
    </citation>
    <scope>NUCLEOTIDE SEQUENCE</scope>
    <source>
        <strain evidence="14">UCB-OBI-ISO-001</strain>
        <tissue evidence="14">Gonad</tissue>
    </source>
</reference>
<evidence type="ECO:0000256" key="9">
    <source>
        <dbReference type="ARBA" id="ARBA00023224"/>
    </source>
</evidence>
<dbReference type="PROSITE" id="PS00237">
    <property type="entry name" value="G_PROTEIN_RECEP_F1_1"/>
    <property type="match status" value="1"/>
</dbReference>
<feature type="compositionally biased region" description="Polar residues" evidence="11">
    <location>
        <begin position="365"/>
        <end position="375"/>
    </location>
</feature>
<feature type="region of interest" description="Disordered" evidence="11">
    <location>
        <begin position="308"/>
        <end position="337"/>
    </location>
</feature>
<proteinExistence type="inferred from homology"/>
<organism evidence="14">
    <name type="scientific">Octopus bimaculoides</name>
    <name type="common">California two-spotted octopus</name>
    <dbReference type="NCBI Taxonomy" id="37653"/>
    <lineage>
        <taxon>Eukaryota</taxon>
        <taxon>Metazoa</taxon>
        <taxon>Spiralia</taxon>
        <taxon>Lophotrochozoa</taxon>
        <taxon>Mollusca</taxon>
        <taxon>Cephalopoda</taxon>
        <taxon>Coleoidea</taxon>
        <taxon>Octopodiformes</taxon>
        <taxon>Octopoda</taxon>
        <taxon>Incirrata</taxon>
        <taxon>Octopodidae</taxon>
        <taxon>Octopus</taxon>
    </lineage>
</organism>
<evidence type="ECO:0000313" key="14">
    <source>
        <dbReference type="EMBL" id="KOF74083.1"/>
    </source>
</evidence>
<keyword evidence="7" id="KW-1015">Disulfide bond</keyword>
<feature type="domain" description="G-protein coupled receptors family 1 profile" evidence="13">
    <location>
        <begin position="94"/>
        <end position="480"/>
    </location>
</feature>
<feature type="compositionally biased region" description="Low complexity" evidence="11">
    <location>
        <begin position="318"/>
        <end position="334"/>
    </location>
</feature>
<evidence type="ECO:0000256" key="3">
    <source>
        <dbReference type="ARBA" id="ARBA00022692"/>
    </source>
</evidence>
<dbReference type="EMBL" id="KQ422870">
    <property type="protein sequence ID" value="KOF74083.1"/>
    <property type="molecule type" value="Genomic_DNA"/>
</dbReference>
<dbReference type="InterPro" id="IPR017452">
    <property type="entry name" value="GPCR_Rhodpsn_7TM"/>
</dbReference>
<keyword evidence="9 10" id="KW-0807">Transducer</keyword>
<dbReference type="PRINTS" id="PR00237">
    <property type="entry name" value="GPCRRHODOPSN"/>
</dbReference>
<evidence type="ECO:0000256" key="6">
    <source>
        <dbReference type="ARBA" id="ARBA00023136"/>
    </source>
</evidence>
<dbReference type="GO" id="GO:0045202">
    <property type="term" value="C:synapse"/>
    <property type="evidence" value="ECO:0007669"/>
    <property type="project" value="GOC"/>
</dbReference>
<comment type="subcellular location">
    <subcellularLocation>
        <location evidence="1">Cell membrane</location>
        <topology evidence="1">Multi-pass membrane protein</topology>
    </subcellularLocation>
</comment>
<comment type="similarity">
    <text evidence="10">Belongs to the G-protein coupled receptor 1 family.</text>
</comment>
<dbReference type="InterPro" id="IPR000276">
    <property type="entry name" value="GPCR_Rhodpsn"/>
</dbReference>
<keyword evidence="2" id="KW-1003">Cell membrane</keyword>
<evidence type="ECO:0000256" key="11">
    <source>
        <dbReference type="SAM" id="MobiDB-lite"/>
    </source>
</evidence>